<organism evidence="6 7">
    <name type="scientific">Streptacidiphilus pinicola</name>
    <dbReference type="NCBI Taxonomy" id="2219663"/>
    <lineage>
        <taxon>Bacteria</taxon>
        <taxon>Bacillati</taxon>
        <taxon>Actinomycetota</taxon>
        <taxon>Actinomycetes</taxon>
        <taxon>Kitasatosporales</taxon>
        <taxon>Streptomycetaceae</taxon>
        <taxon>Streptacidiphilus</taxon>
    </lineage>
</organism>
<keyword evidence="3" id="KW-0804">Transcription</keyword>
<dbReference type="Pfam" id="PF13377">
    <property type="entry name" value="Peripla_BP_3"/>
    <property type="match status" value="1"/>
</dbReference>
<dbReference type="InterPro" id="IPR028082">
    <property type="entry name" value="Peripla_BP_I"/>
</dbReference>
<dbReference type="Pfam" id="PF00356">
    <property type="entry name" value="LacI"/>
    <property type="match status" value="1"/>
</dbReference>
<keyword evidence="7" id="KW-1185">Reference proteome</keyword>
<dbReference type="InterPro" id="IPR046335">
    <property type="entry name" value="LacI/GalR-like_sensor"/>
</dbReference>
<evidence type="ECO:0000313" key="6">
    <source>
        <dbReference type="EMBL" id="RAG81693.1"/>
    </source>
</evidence>
<dbReference type="GO" id="GO:0003700">
    <property type="term" value="F:DNA-binding transcription factor activity"/>
    <property type="evidence" value="ECO:0007669"/>
    <property type="project" value="TreeGrafter"/>
</dbReference>
<dbReference type="PROSITE" id="PS50932">
    <property type="entry name" value="HTH_LACI_2"/>
    <property type="match status" value="1"/>
</dbReference>
<feature type="domain" description="HTH lacI-type" evidence="5">
    <location>
        <begin position="22"/>
        <end position="77"/>
    </location>
</feature>
<dbReference type="SUPFAM" id="SSF53822">
    <property type="entry name" value="Periplasmic binding protein-like I"/>
    <property type="match status" value="1"/>
</dbReference>
<dbReference type="SUPFAM" id="SSF47413">
    <property type="entry name" value="lambda repressor-like DNA-binding domains"/>
    <property type="match status" value="1"/>
</dbReference>
<dbReference type="Proteomes" id="UP000248889">
    <property type="component" value="Unassembled WGS sequence"/>
</dbReference>
<dbReference type="RefSeq" id="WP_111506648.1">
    <property type="nucleotide sequence ID" value="NZ_QKYN01000144.1"/>
</dbReference>
<accession>A0A2X0IDK1</accession>
<keyword evidence="1" id="KW-0805">Transcription regulation</keyword>
<dbReference type="SMART" id="SM00354">
    <property type="entry name" value="HTH_LACI"/>
    <property type="match status" value="1"/>
</dbReference>
<evidence type="ECO:0000259" key="5">
    <source>
        <dbReference type="PROSITE" id="PS50932"/>
    </source>
</evidence>
<evidence type="ECO:0000256" key="2">
    <source>
        <dbReference type="ARBA" id="ARBA00023125"/>
    </source>
</evidence>
<proteinExistence type="predicted"/>
<reference evidence="6 7" key="1">
    <citation type="submission" date="2018-06" db="EMBL/GenBank/DDBJ databases">
        <title>Streptacidiphilus pinicola sp. nov., isolated from pine grove soil.</title>
        <authorList>
            <person name="Roh S.G."/>
            <person name="Park S."/>
            <person name="Kim M.-K."/>
            <person name="Yun B.-R."/>
            <person name="Park J."/>
            <person name="Kim M.J."/>
            <person name="Kim Y.S."/>
            <person name="Kim S.B."/>
        </authorList>
    </citation>
    <scope>NUCLEOTIDE SEQUENCE [LARGE SCALE GENOMIC DNA]</scope>
    <source>
        <strain evidence="6 7">MMS16-CNU450</strain>
    </source>
</reference>
<evidence type="ECO:0000256" key="4">
    <source>
        <dbReference type="SAM" id="MobiDB-lite"/>
    </source>
</evidence>
<dbReference type="EMBL" id="QKYN01000144">
    <property type="protein sequence ID" value="RAG81693.1"/>
    <property type="molecule type" value="Genomic_DNA"/>
</dbReference>
<feature type="compositionally biased region" description="Low complexity" evidence="4">
    <location>
        <begin position="1"/>
        <end position="12"/>
    </location>
</feature>
<dbReference type="AlphaFoldDB" id="A0A2X0IDK1"/>
<dbReference type="GO" id="GO:0000976">
    <property type="term" value="F:transcription cis-regulatory region binding"/>
    <property type="evidence" value="ECO:0007669"/>
    <property type="project" value="TreeGrafter"/>
</dbReference>
<sequence length="360" mass="37441">MTLPSQVPSPGSAQGGPPPAPARLADIAAQAGVSEATVSRVLNGKAGVSGATRQTVLAALDVLGYDRPVKLRQRSAGLIGLITPELSNPIFPALAQVIEQVLTRHGYTPVLCTQTPGGSTEDELVELLVERGVTGIVFVSGLHADTSADHERYARLAGRGVPFVLIDGFSERIDASFVSPDDGAAMWMALRHLAELGHEKVGLAVGPSRFVPVARKLEGFTAAAQELLGLTEQGAQDLVQHSLFTVEGGHAAGARLLDKGCTAVVCGSDLMAFGVIRAARQRGLSVPGDFSVVGFDDSPLIAFADPPLTTIRKPVEAMGQAAVDALLEEISGTPAHRAEFVFQPELVVRGSTGARPSGAR</sequence>
<dbReference type="Gene3D" id="1.10.260.40">
    <property type="entry name" value="lambda repressor-like DNA-binding domains"/>
    <property type="match status" value="1"/>
</dbReference>
<dbReference type="PROSITE" id="PS00356">
    <property type="entry name" value="HTH_LACI_1"/>
    <property type="match status" value="1"/>
</dbReference>
<dbReference type="OrthoDB" id="3324394at2"/>
<dbReference type="InterPro" id="IPR010982">
    <property type="entry name" value="Lambda_DNA-bd_dom_sf"/>
</dbReference>
<dbReference type="PANTHER" id="PTHR30146:SF153">
    <property type="entry name" value="LACTOSE OPERON REPRESSOR"/>
    <property type="match status" value="1"/>
</dbReference>
<evidence type="ECO:0000313" key="7">
    <source>
        <dbReference type="Proteomes" id="UP000248889"/>
    </source>
</evidence>
<dbReference type="InterPro" id="IPR000843">
    <property type="entry name" value="HTH_LacI"/>
</dbReference>
<dbReference type="CDD" id="cd01392">
    <property type="entry name" value="HTH_LacI"/>
    <property type="match status" value="1"/>
</dbReference>
<dbReference type="PANTHER" id="PTHR30146">
    <property type="entry name" value="LACI-RELATED TRANSCRIPTIONAL REPRESSOR"/>
    <property type="match status" value="1"/>
</dbReference>
<keyword evidence="2" id="KW-0238">DNA-binding</keyword>
<evidence type="ECO:0000256" key="1">
    <source>
        <dbReference type="ARBA" id="ARBA00023015"/>
    </source>
</evidence>
<dbReference type="Gene3D" id="3.40.50.2300">
    <property type="match status" value="2"/>
</dbReference>
<evidence type="ECO:0000256" key="3">
    <source>
        <dbReference type="ARBA" id="ARBA00023163"/>
    </source>
</evidence>
<dbReference type="PRINTS" id="PR00036">
    <property type="entry name" value="HTHLACI"/>
</dbReference>
<comment type="caution">
    <text evidence="6">The sequence shown here is derived from an EMBL/GenBank/DDBJ whole genome shotgun (WGS) entry which is preliminary data.</text>
</comment>
<dbReference type="CDD" id="cd06292">
    <property type="entry name" value="PBP1_AglR_RafR-like"/>
    <property type="match status" value="1"/>
</dbReference>
<name>A0A2X0IDK1_9ACTN</name>
<protein>
    <submittedName>
        <fullName evidence="6">LacI family transcriptional regulator</fullName>
    </submittedName>
</protein>
<gene>
    <name evidence="6" type="ORF">DN069_31480</name>
</gene>
<feature type="region of interest" description="Disordered" evidence="4">
    <location>
        <begin position="1"/>
        <end position="20"/>
    </location>
</feature>